<keyword evidence="3" id="KW-1185">Reference proteome</keyword>
<dbReference type="Gene3D" id="1.20.120.450">
    <property type="entry name" value="dinb family like domain"/>
    <property type="match status" value="1"/>
</dbReference>
<dbReference type="RefSeq" id="WP_235057287.1">
    <property type="nucleotide sequence ID" value="NZ_JAKFHA010000035.1"/>
</dbReference>
<comment type="caution">
    <text evidence="2">The sequence shown here is derived from an EMBL/GenBank/DDBJ whole genome shotgun (WGS) entry which is preliminary data.</text>
</comment>
<dbReference type="Pfam" id="PF12867">
    <property type="entry name" value="DinB_2"/>
    <property type="match status" value="1"/>
</dbReference>
<reference evidence="2" key="1">
    <citation type="submission" date="2022-01" db="EMBL/GenBank/DDBJ databases">
        <title>Genome-Based Taxonomic Classification of the Phylum Actinobacteria.</title>
        <authorList>
            <person name="Gao Y."/>
        </authorList>
    </citation>
    <scope>NUCLEOTIDE SEQUENCE</scope>
    <source>
        <strain evidence="2">KLBMP 8922</strain>
    </source>
</reference>
<gene>
    <name evidence="2" type="ORF">LZ495_35585</name>
</gene>
<dbReference type="EMBL" id="JAKFHA010000035">
    <property type="protein sequence ID" value="MCF2532508.1"/>
    <property type="molecule type" value="Genomic_DNA"/>
</dbReference>
<evidence type="ECO:0000313" key="2">
    <source>
        <dbReference type="EMBL" id="MCF2532508.1"/>
    </source>
</evidence>
<dbReference type="InterPro" id="IPR034660">
    <property type="entry name" value="DinB/YfiT-like"/>
</dbReference>
<dbReference type="AlphaFoldDB" id="A0AA41Q6Q9"/>
<dbReference type="InterPro" id="IPR024775">
    <property type="entry name" value="DinB-like"/>
</dbReference>
<dbReference type="SUPFAM" id="SSF109854">
    <property type="entry name" value="DinB/YfiT-like putative metalloenzymes"/>
    <property type="match status" value="1"/>
</dbReference>
<organism evidence="2 3">
    <name type="scientific">Yinghuangia soli</name>
    <dbReference type="NCBI Taxonomy" id="2908204"/>
    <lineage>
        <taxon>Bacteria</taxon>
        <taxon>Bacillati</taxon>
        <taxon>Actinomycetota</taxon>
        <taxon>Actinomycetes</taxon>
        <taxon>Kitasatosporales</taxon>
        <taxon>Streptomycetaceae</taxon>
        <taxon>Yinghuangia</taxon>
    </lineage>
</organism>
<evidence type="ECO:0000259" key="1">
    <source>
        <dbReference type="Pfam" id="PF12867"/>
    </source>
</evidence>
<sequence length="177" mass="20077">MITVRGALLRGQFEVTWALFEYHLERLADADYLWPAAAVHWSIRETDAGAWVVDWADSEPDPVPVPTVAWLCWHVDWWWGTAIDGVQGRTLRARADVQPQRDAAAVVARLREHRTEWLRLLEDLDDARLDALSVVPWGEGSSFTVADTAAWVNVELMKNVAEIGQLCLIRRAVPDRP</sequence>
<evidence type="ECO:0000313" key="3">
    <source>
        <dbReference type="Proteomes" id="UP001165378"/>
    </source>
</evidence>
<feature type="domain" description="DinB-like" evidence="1">
    <location>
        <begin position="12"/>
        <end position="163"/>
    </location>
</feature>
<protein>
    <submittedName>
        <fullName evidence="2">DinB family protein</fullName>
    </submittedName>
</protein>
<name>A0AA41Q6Q9_9ACTN</name>
<dbReference type="Proteomes" id="UP001165378">
    <property type="component" value="Unassembled WGS sequence"/>
</dbReference>
<accession>A0AA41Q6Q9</accession>
<proteinExistence type="predicted"/>